<dbReference type="InterPro" id="IPR018723">
    <property type="entry name" value="DUF2254_membrane"/>
</dbReference>
<feature type="transmembrane region" description="Helical" evidence="2">
    <location>
        <begin position="22"/>
        <end position="43"/>
    </location>
</feature>
<sequence length="455" mass="50907">MTPEFLIPSTLIRKGREYSRKLWVRVLIMGLLAVFSLLVSTLIERWIPQSLATYLTGSAADRLLSIIANAMLAVTTFSLSVMVTVYRSSSTQWTPRVHRLIVKDRTTQNTLAVFIGAYVYALIAIILRELGVFDDKRSFVLFIMTVIVLIVIVFSLIRWVLHLQSFGSLIDTSRQVEEQTRQTFRERLQNPCLGANALTGDIPDSAEPFTADENGYIQHLYPEALNTVAANHGVKIYFRRNIGSFVFVNEPLMMIDRVGDPIDDEHTDETLSAGIKASVIIGDLRTFDQDPRFGLIVMGEVASKALSPGVNDPGTAIDMITRIGRVLTDYEDETSQERDEVLDHIYVEPLKASDLVQDAFGALARDGCTVVEVQQRLQTTLNGLMRHPDKGLRDAARTSAERHLRRALYAIEFEPDRAQLMESASDAVREAVTKTLRQSPEQDDAPEMDNGTDTT</sequence>
<keyword evidence="2" id="KW-0472">Membrane</keyword>
<evidence type="ECO:0000256" key="1">
    <source>
        <dbReference type="SAM" id="MobiDB-lite"/>
    </source>
</evidence>
<dbReference type="Pfam" id="PF10011">
    <property type="entry name" value="DUF2254"/>
    <property type="match status" value="1"/>
</dbReference>
<name>A0A0F9Y3K0_9ZZZZ</name>
<protein>
    <recommendedName>
        <fullName evidence="4">DUF2254 domain-containing protein</fullName>
    </recommendedName>
</protein>
<gene>
    <name evidence="3" type="ORF">LCGC14_0137070</name>
</gene>
<proteinExistence type="predicted"/>
<dbReference type="EMBL" id="LAZR01000047">
    <property type="protein sequence ID" value="KKN99263.1"/>
    <property type="molecule type" value="Genomic_DNA"/>
</dbReference>
<keyword evidence="2" id="KW-0812">Transmembrane</keyword>
<evidence type="ECO:0000256" key="2">
    <source>
        <dbReference type="SAM" id="Phobius"/>
    </source>
</evidence>
<organism evidence="3">
    <name type="scientific">marine sediment metagenome</name>
    <dbReference type="NCBI Taxonomy" id="412755"/>
    <lineage>
        <taxon>unclassified sequences</taxon>
        <taxon>metagenomes</taxon>
        <taxon>ecological metagenomes</taxon>
    </lineage>
</organism>
<dbReference type="AlphaFoldDB" id="A0A0F9Y3K0"/>
<feature type="region of interest" description="Disordered" evidence="1">
    <location>
        <begin position="422"/>
        <end position="455"/>
    </location>
</feature>
<accession>A0A0F9Y3K0</accession>
<feature type="transmembrane region" description="Helical" evidence="2">
    <location>
        <begin position="63"/>
        <end position="86"/>
    </location>
</feature>
<keyword evidence="2" id="KW-1133">Transmembrane helix</keyword>
<feature type="transmembrane region" description="Helical" evidence="2">
    <location>
        <begin position="139"/>
        <end position="161"/>
    </location>
</feature>
<comment type="caution">
    <text evidence="3">The sequence shown here is derived from an EMBL/GenBank/DDBJ whole genome shotgun (WGS) entry which is preliminary data.</text>
</comment>
<evidence type="ECO:0008006" key="4">
    <source>
        <dbReference type="Google" id="ProtNLM"/>
    </source>
</evidence>
<evidence type="ECO:0000313" key="3">
    <source>
        <dbReference type="EMBL" id="KKN99263.1"/>
    </source>
</evidence>
<feature type="transmembrane region" description="Helical" evidence="2">
    <location>
        <begin position="107"/>
        <end position="127"/>
    </location>
</feature>
<reference evidence="3" key="1">
    <citation type="journal article" date="2015" name="Nature">
        <title>Complex archaea that bridge the gap between prokaryotes and eukaryotes.</title>
        <authorList>
            <person name="Spang A."/>
            <person name="Saw J.H."/>
            <person name="Jorgensen S.L."/>
            <person name="Zaremba-Niedzwiedzka K."/>
            <person name="Martijn J."/>
            <person name="Lind A.E."/>
            <person name="van Eijk R."/>
            <person name="Schleper C."/>
            <person name="Guy L."/>
            <person name="Ettema T.J."/>
        </authorList>
    </citation>
    <scope>NUCLEOTIDE SEQUENCE</scope>
</reference>